<accession>A0ABU0XDB4</accession>
<dbReference type="InterPro" id="IPR011711">
    <property type="entry name" value="GntR_C"/>
</dbReference>
<reference evidence="5 6" key="1">
    <citation type="submission" date="2023-08" db="EMBL/GenBank/DDBJ databases">
        <title>Microbacterium sp. nov., isolated from a waste landfill.</title>
        <authorList>
            <person name="Wen W."/>
        </authorList>
    </citation>
    <scope>NUCLEOTIDE SEQUENCE [LARGE SCALE GENOMIC DNA]</scope>
    <source>
        <strain evidence="5 6">ASV81</strain>
    </source>
</reference>
<evidence type="ECO:0000256" key="3">
    <source>
        <dbReference type="ARBA" id="ARBA00023163"/>
    </source>
</evidence>
<dbReference type="PANTHER" id="PTHR43537">
    <property type="entry name" value="TRANSCRIPTIONAL REGULATOR, GNTR FAMILY"/>
    <property type="match status" value="1"/>
</dbReference>
<evidence type="ECO:0000256" key="1">
    <source>
        <dbReference type="ARBA" id="ARBA00023015"/>
    </source>
</evidence>
<sequence>MSANTDPAGGEAHVDDIADSMIGEYLSLLSDRDAMEITALDVLAKADGPVGSSRLWKAWAEYGIVRGQATAGRLLDQFEVSGYSKGAGPNAGRTITSAGLKRRDELVRFLSRRRLSREIIEAADASVVSELVDVLHARRGLESEAVRLAAERASVIEVTELLNAANDHLRHVEDGGEVETDESRSFHMALVRLSHNEVIISTLRLLLEGVNPDLQTTLQEATELRKATVPQAMDHQAILEAILARDGDRAARLVEQHFTELIAISESIKLPNPAG</sequence>
<dbReference type="SUPFAM" id="SSF48008">
    <property type="entry name" value="GntR ligand-binding domain-like"/>
    <property type="match status" value="1"/>
</dbReference>
<evidence type="ECO:0000259" key="4">
    <source>
        <dbReference type="SMART" id="SM00895"/>
    </source>
</evidence>
<evidence type="ECO:0000256" key="2">
    <source>
        <dbReference type="ARBA" id="ARBA00023125"/>
    </source>
</evidence>
<keyword evidence="3" id="KW-0804">Transcription</keyword>
<dbReference type="InterPro" id="IPR008920">
    <property type="entry name" value="TF_FadR/GntR_C"/>
</dbReference>
<protein>
    <submittedName>
        <fullName evidence="5">FCD domain-containing protein</fullName>
    </submittedName>
</protein>
<organism evidence="5 6">
    <name type="scientific">Microbacterium capsulatum</name>
    <dbReference type="NCBI Taxonomy" id="3041921"/>
    <lineage>
        <taxon>Bacteria</taxon>
        <taxon>Bacillati</taxon>
        <taxon>Actinomycetota</taxon>
        <taxon>Actinomycetes</taxon>
        <taxon>Micrococcales</taxon>
        <taxon>Microbacteriaceae</taxon>
        <taxon>Microbacterium</taxon>
    </lineage>
</organism>
<proteinExistence type="predicted"/>
<dbReference type="PANTHER" id="PTHR43537:SF49">
    <property type="entry name" value="TRANSCRIPTIONAL REGULATORY PROTEIN"/>
    <property type="match status" value="1"/>
</dbReference>
<keyword evidence="1" id="KW-0805">Transcription regulation</keyword>
<gene>
    <name evidence="5" type="ORF">RBR11_04090</name>
</gene>
<dbReference type="EMBL" id="JAVFCB010000002">
    <property type="protein sequence ID" value="MDQ4213086.1"/>
    <property type="molecule type" value="Genomic_DNA"/>
</dbReference>
<keyword evidence="6" id="KW-1185">Reference proteome</keyword>
<dbReference type="Pfam" id="PF07729">
    <property type="entry name" value="FCD"/>
    <property type="match status" value="1"/>
</dbReference>
<dbReference type="Proteomes" id="UP001230289">
    <property type="component" value="Unassembled WGS sequence"/>
</dbReference>
<dbReference type="RefSeq" id="WP_308488028.1">
    <property type="nucleotide sequence ID" value="NZ_JAVFCB010000002.1"/>
</dbReference>
<comment type="caution">
    <text evidence="5">The sequence shown here is derived from an EMBL/GenBank/DDBJ whole genome shotgun (WGS) entry which is preliminary data.</text>
</comment>
<dbReference type="SMART" id="SM00895">
    <property type="entry name" value="FCD"/>
    <property type="match status" value="1"/>
</dbReference>
<name>A0ABU0XDB4_9MICO</name>
<keyword evidence="2" id="KW-0238">DNA-binding</keyword>
<evidence type="ECO:0000313" key="6">
    <source>
        <dbReference type="Proteomes" id="UP001230289"/>
    </source>
</evidence>
<evidence type="ECO:0000313" key="5">
    <source>
        <dbReference type="EMBL" id="MDQ4213086.1"/>
    </source>
</evidence>
<feature type="domain" description="GntR C-terminal" evidence="4">
    <location>
        <begin position="133"/>
        <end position="260"/>
    </location>
</feature>
<dbReference type="Gene3D" id="1.20.120.530">
    <property type="entry name" value="GntR ligand-binding domain-like"/>
    <property type="match status" value="1"/>
</dbReference>